<dbReference type="PANTHER" id="PTHR14614">
    <property type="entry name" value="HEPATOCELLULAR CARCINOMA-ASSOCIATED ANTIGEN"/>
    <property type="match status" value="1"/>
</dbReference>
<dbReference type="InterPro" id="IPR029063">
    <property type="entry name" value="SAM-dependent_MTases_sf"/>
</dbReference>
<sequence length="303" mass="33262">MSGDVDGSVRVFSRQVLQLVLAKDLKWPAAEHLRQPQNQQYVYNRCFNSSGRRALGPSRYRYGVLKNLIKKIEASILDPEEDEISDDLMDALSELMAEDMPSEVDAARQRSWVTFEPDTENNDSIDERSISLLESRSVISGGGTTGLRTWEAALHLGNYLLSPDADTELVSQKSILELGAGTGFLSMLCAKSLGAQKVIATDGSEEVVEAMKTNIALNNCEDVVVAGTLRWGWNLKDTTLASTLEDGVVDTVLGADVTYDQSVIPALVSTIRHVFEIWPAAKVIISATIRNEETFASFERACD</sequence>
<keyword evidence="1" id="KW-0689">Ribosomal protein</keyword>
<gene>
    <name evidence="1" type="ORF">B9Z65_3391</name>
</gene>
<accession>A0A2P7ZY84</accession>
<dbReference type="AlphaFoldDB" id="A0A2P7ZY84"/>
<dbReference type="GO" id="GO:0005737">
    <property type="term" value="C:cytoplasm"/>
    <property type="evidence" value="ECO:0007669"/>
    <property type="project" value="TreeGrafter"/>
</dbReference>
<dbReference type="STRING" id="40998.A0A2P7ZY84"/>
<evidence type="ECO:0000313" key="1">
    <source>
        <dbReference type="EMBL" id="PSK53191.1"/>
    </source>
</evidence>
<dbReference type="OrthoDB" id="194386at2759"/>
<dbReference type="Pfam" id="PF10294">
    <property type="entry name" value="Methyltransf_16"/>
    <property type="match status" value="1"/>
</dbReference>
<name>A0A2P7ZY84_9PEZI</name>
<dbReference type="InterPro" id="IPR019410">
    <property type="entry name" value="Methyltransf_16"/>
</dbReference>
<dbReference type="Proteomes" id="UP000243723">
    <property type="component" value="Unassembled WGS sequence"/>
</dbReference>
<comment type="caution">
    <text evidence="1">The sequence shown here is derived from an EMBL/GenBank/DDBJ whole genome shotgun (WGS) entry which is preliminary data.</text>
</comment>
<keyword evidence="2" id="KW-1185">Reference proteome</keyword>
<dbReference type="Gene3D" id="3.40.50.150">
    <property type="entry name" value="Vaccinia Virus protein VP39"/>
    <property type="match status" value="1"/>
</dbReference>
<reference evidence="1 2" key="1">
    <citation type="submission" date="2017-05" db="EMBL/GenBank/DDBJ databases">
        <title>Draft genome sequence of Elsinoe australis.</title>
        <authorList>
            <person name="Cheng Q."/>
        </authorList>
    </citation>
    <scope>NUCLEOTIDE SEQUENCE [LARGE SCALE GENOMIC DNA]</scope>
    <source>
        <strain evidence="1 2">NL1</strain>
    </source>
</reference>
<evidence type="ECO:0000313" key="2">
    <source>
        <dbReference type="Proteomes" id="UP000243723"/>
    </source>
</evidence>
<protein>
    <submittedName>
        <fullName evidence="1">Ribosomal protein arginine N-methyltransferase rmt3</fullName>
    </submittedName>
</protein>
<dbReference type="PANTHER" id="PTHR14614:SF130">
    <property type="entry name" value="PROTEIN-LYSINE N-METHYLTRANSFERASE EEF2KMT"/>
    <property type="match status" value="1"/>
</dbReference>
<keyword evidence="1" id="KW-0489">Methyltransferase</keyword>
<keyword evidence="1" id="KW-0808">Transferase</keyword>
<organism evidence="1 2">
    <name type="scientific">Elsinoe australis</name>
    <dbReference type="NCBI Taxonomy" id="40998"/>
    <lineage>
        <taxon>Eukaryota</taxon>
        <taxon>Fungi</taxon>
        <taxon>Dikarya</taxon>
        <taxon>Ascomycota</taxon>
        <taxon>Pezizomycotina</taxon>
        <taxon>Dothideomycetes</taxon>
        <taxon>Dothideomycetidae</taxon>
        <taxon>Myriangiales</taxon>
        <taxon>Elsinoaceae</taxon>
        <taxon>Elsinoe</taxon>
    </lineage>
</organism>
<dbReference type="GO" id="GO:0032259">
    <property type="term" value="P:methylation"/>
    <property type="evidence" value="ECO:0007669"/>
    <property type="project" value="UniProtKB-KW"/>
</dbReference>
<dbReference type="SUPFAM" id="SSF53335">
    <property type="entry name" value="S-adenosyl-L-methionine-dependent methyltransferases"/>
    <property type="match status" value="1"/>
</dbReference>
<dbReference type="GO" id="GO:0008757">
    <property type="term" value="F:S-adenosylmethionine-dependent methyltransferase activity"/>
    <property type="evidence" value="ECO:0007669"/>
    <property type="project" value="UniProtKB-ARBA"/>
</dbReference>
<dbReference type="EMBL" id="NHZQ01000102">
    <property type="protein sequence ID" value="PSK53191.1"/>
    <property type="molecule type" value="Genomic_DNA"/>
</dbReference>
<keyword evidence="1" id="KW-0687">Ribonucleoprotein</keyword>
<dbReference type="CDD" id="cd02440">
    <property type="entry name" value="AdoMet_MTases"/>
    <property type="match status" value="1"/>
</dbReference>
<dbReference type="GO" id="GO:0005840">
    <property type="term" value="C:ribosome"/>
    <property type="evidence" value="ECO:0007669"/>
    <property type="project" value="UniProtKB-KW"/>
</dbReference>
<proteinExistence type="predicted"/>